<dbReference type="EMBL" id="CAXIEN010000039">
    <property type="protein sequence ID" value="CAL1269220.1"/>
    <property type="molecule type" value="Genomic_DNA"/>
</dbReference>
<protein>
    <submittedName>
        <fullName evidence="2">Uncharacterized protein</fullName>
    </submittedName>
</protein>
<dbReference type="Proteomes" id="UP001497382">
    <property type="component" value="Unassembled WGS sequence"/>
</dbReference>
<organism evidence="2 3">
    <name type="scientific">Larinioides sclopetarius</name>
    <dbReference type="NCBI Taxonomy" id="280406"/>
    <lineage>
        <taxon>Eukaryota</taxon>
        <taxon>Metazoa</taxon>
        <taxon>Ecdysozoa</taxon>
        <taxon>Arthropoda</taxon>
        <taxon>Chelicerata</taxon>
        <taxon>Arachnida</taxon>
        <taxon>Araneae</taxon>
        <taxon>Araneomorphae</taxon>
        <taxon>Entelegynae</taxon>
        <taxon>Araneoidea</taxon>
        <taxon>Araneidae</taxon>
        <taxon>Larinioides</taxon>
    </lineage>
</organism>
<sequence>MRNLSYSEILFNRDLLEDSIPVKQITMVVFVILLIAFVSNANSQFNVGGGGGGAASVNAIVSTTYCTVGNIIASAKSQVGTACSGLPSISNPSVDAANMVCNTTTETLGSLSASLTKNCPKGLQLTTPAPTTLTTSTPAPTTLSTSTQSTTVTTQTPGSTTPGPCTESETRSCNKSCQNQFDININFGGRCRRYGESSYACGCKRDYKCETYKNATCKKECKNGRICRIPEKNFPCVCQIGSGGFKQYRLPNSSYV</sequence>
<accession>A0AAV1ZCD2</accession>
<evidence type="ECO:0000256" key="1">
    <source>
        <dbReference type="SAM" id="MobiDB-lite"/>
    </source>
</evidence>
<proteinExistence type="predicted"/>
<keyword evidence="3" id="KW-1185">Reference proteome</keyword>
<reference evidence="2 3" key="1">
    <citation type="submission" date="2024-04" db="EMBL/GenBank/DDBJ databases">
        <authorList>
            <person name="Rising A."/>
            <person name="Reimegard J."/>
            <person name="Sonavane S."/>
            <person name="Akerstrom W."/>
            <person name="Nylinder S."/>
            <person name="Hedman E."/>
            <person name="Kallberg Y."/>
        </authorList>
    </citation>
    <scope>NUCLEOTIDE SEQUENCE [LARGE SCALE GENOMIC DNA]</scope>
</reference>
<comment type="caution">
    <text evidence="2">The sequence shown here is derived from an EMBL/GenBank/DDBJ whole genome shotgun (WGS) entry which is preliminary data.</text>
</comment>
<feature type="compositionally biased region" description="Low complexity" evidence="1">
    <location>
        <begin position="126"/>
        <end position="164"/>
    </location>
</feature>
<evidence type="ECO:0000313" key="3">
    <source>
        <dbReference type="Proteomes" id="UP001497382"/>
    </source>
</evidence>
<evidence type="ECO:0000313" key="2">
    <source>
        <dbReference type="EMBL" id="CAL1269220.1"/>
    </source>
</evidence>
<name>A0AAV1ZCD2_9ARAC</name>
<feature type="region of interest" description="Disordered" evidence="1">
    <location>
        <begin position="126"/>
        <end position="167"/>
    </location>
</feature>
<dbReference type="AlphaFoldDB" id="A0AAV1ZCD2"/>
<gene>
    <name evidence="2" type="ORF">LARSCL_LOCUS4628</name>
</gene>